<feature type="transmembrane region" description="Helical" evidence="3">
    <location>
        <begin position="52"/>
        <end position="70"/>
    </location>
</feature>
<dbReference type="PROSITE" id="PS00379">
    <property type="entry name" value="CDP_ALCOHOL_P_TRANSF"/>
    <property type="match status" value="1"/>
</dbReference>
<feature type="transmembrane region" description="Helical" evidence="3">
    <location>
        <begin position="167"/>
        <end position="187"/>
    </location>
</feature>
<evidence type="ECO:0000256" key="3">
    <source>
        <dbReference type="SAM" id="Phobius"/>
    </source>
</evidence>
<keyword evidence="3" id="KW-1133">Transmembrane helix</keyword>
<evidence type="ECO:0000256" key="1">
    <source>
        <dbReference type="ARBA" id="ARBA00022679"/>
    </source>
</evidence>
<feature type="transmembrane region" description="Helical" evidence="3">
    <location>
        <begin position="91"/>
        <end position="120"/>
    </location>
</feature>
<dbReference type="InterPro" id="IPR000462">
    <property type="entry name" value="CDP-OH_P_trans"/>
</dbReference>
<evidence type="ECO:0000313" key="4">
    <source>
        <dbReference type="EMBL" id="WDA12456.1"/>
    </source>
</evidence>
<dbReference type="InterPro" id="IPR043130">
    <property type="entry name" value="CDP-OH_PTrfase_TM_dom"/>
</dbReference>
<dbReference type="Gene3D" id="1.20.120.1760">
    <property type="match status" value="1"/>
</dbReference>
<evidence type="ECO:0000256" key="2">
    <source>
        <dbReference type="RuleBase" id="RU003750"/>
    </source>
</evidence>
<accession>A0ABY7UR88</accession>
<dbReference type="Pfam" id="PF01066">
    <property type="entry name" value="CDP-OH_P_transf"/>
    <property type="match status" value="1"/>
</dbReference>
<protein>
    <submittedName>
        <fullName evidence="4">CDP-alcohol phosphatidyltransferase family protein</fullName>
    </submittedName>
</protein>
<organism evidence="4 5">
    <name type="scientific">Paracoccus marcusii</name>
    <dbReference type="NCBI Taxonomy" id="59779"/>
    <lineage>
        <taxon>Bacteria</taxon>
        <taxon>Pseudomonadati</taxon>
        <taxon>Pseudomonadota</taxon>
        <taxon>Alphaproteobacteria</taxon>
        <taxon>Rhodobacterales</taxon>
        <taxon>Paracoccaceae</taxon>
        <taxon>Paracoccus</taxon>
    </lineage>
</organism>
<dbReference type="RefSeq" id="WP_273743363.1">
    <property type="nucleotide sequence ID" value="NZ_CP117466.1"/>
</dbReference>
<dbReference type="EMBL" id="CP117466">
    <property type="protein sequence ID" value="WDA12456.1"/>
    <property type="molecule type" value="Genomic_DNA"/>
</dbReference>
<reference evidence="4 5" key="1">
    <citation type="submission" date="2023-02" db="EMBL/GenBank/DDBJ databases">
        <title>Whole genome sequenc of Paracoccus marcusii MBLB0836.</title>
        <authorList>
            <person name="Seo M.-J."/>
            <person name="Cho E.-S."/>
            <person name="Hwang C.Y."/>
        </authorList>
    </citation>
    <scope>NUCLEOTIDE SEQUENCE [LARGE SCALE GENOMIC DNA]</scope>
    <source>
        <strain evidence="4 5">MBLB0836</strain>
    </source>
</reference>
<feature type="transmembrane region" description="Helical" evidence="3">
    <location>
        <begin position="223"/>
        <end position="243"/>
    </location>
</feature>
<dbReference type="InterPro" id="IPR048254">
    <property type="entry name" value="CDP_ALCOHOL_P_TRANSF_CS"/>
</dbReference>
<evidence type="ECO:0000313" key="5">
    <source>
        <dbReference type="Proteomes" id="UP001216899"/>
    </source>
</evidence>
<keyword evidence="5" id="KW-1185">Reference proteome</keyword>
<comment type="similarity">
    <text evidence="2">Belongs to the CDP-alcohol phosphatidyltransferase class-I family.</text>
</comment>
<dbReference type="Proteomes" id="UP001216899">
    <property type="component" value="Chromosome"/>
</dbReference>
<gene>
    <name evidence="4" type="ORF">PRL19_14410</name>
</gene>
<keyword evidence="1 2" id="KW-0808">Transferase</keyword>
<feature type="transmembrane region" description="Helical" evidence="3">
    <location>
        <begin position="27"/>
        <end position="46"/>
    </location>
</feature>
<proteinExistence type="inferred from homology"/>
<sequence length="247" mass="25647">MQISRPDLTNPTVRPAPAAGRRLPEGLILAIPAGLALNLGIGVMVLGQGTGALVAGVVYLAGAALVCVAMRRHYPHARLGSCNAVTLMRMALTTALIAPLVGGVAAGWAVAAIATISLTLDGVDGWLARRSGLCSDFGGRFDMEVDAALALILALHALAGSPVGPEILALGVMRYLFIGAGLVWPWIMAPLPVSYARKAVCVLQLATLIALQVPVLSDDLAITLARIAAAALIWSFGRDVLWLRGHR</sequence>
<name>A0ABY7UR88_9RHOB</name>
<keyword evidence="3" id="KW-0812">Transmembrane</keyword>
<keyword evidence="3" id="KW-0472">Membrane</keyword>